<gene>
    <name evidence="1" type="ORF">SAMN04489760_101113</name>
</gene>
<dbReference type="OrthoDB" id="9807911at2"/>
<keyword evidence="1" id="KW-0808">Transferase</keyword>
<keyword evidence="1" id="KW-0489">Methyltransferase</keyword>
<dbReference type="AlphaFoldDB" id="A0A1H7UCY2"/>
<evidence type="ECO:0000313" key="1">
    <source>
        <dbReference type="EMBL" id="SEL94811.1"/>
    </source>
</evidence>
<dbReference type="Proteomes" id="UP000198744">
    <property type="component" value="Unassembled WGS sequence"/>
</dbReference>
<accession>A0A1H7UCY2</accession>
<dbReference type="GO" id="GO:0008168">
    <property type="term" value="F:methyltransferase activity"/>
    <property type="evidence" value="ECO:0007669"/>
    <property type="project" value="UniProtKB-KW"/>
</dbReference>
<sequence>MGKPGISDYNDYWDDRIERKHYQYTDVHRKIVEVVEGVLGKEKARVLDCGVGPGHVFKELSGLYETYGLEISEKVFSLYTFDTSRIQIWDLNHGLPAFNPPLDLIIASRIIHHLADPVGFLGHVRRSLNRNGWFIGVIPNICYYHHRLKFLLGKFPPISGAHVNFQTGPTFEKMVVEQGFILRQLTTPKKTIRAKIWPTVFSQDLIYVFQKSET</sequence>
<dbReference type="GO" id="GO:0032259">
    <property type="term" value="P:methylation"/>
    <property type="evidence" value="ECO:0007669"/>
    <property type="project" value="UniProtKB-KW"/>
</dbReference>
<evidence type="ECO:0000313" key="2">
    <source>
        <dbReference type="Proteomes" id="UP000198744"/>
    </source>
</evidence>
<keyword evidence="2" id="KW-1185">Reference proteome</keyword>
<dbReference type="InterPro" id="IPR029063">
    <property type="entry name" value="SAM-dependent_MTases_sf"/>
</dbReference>
<dbReference type="RefSeq" id="WP_093881827.1">
    <property type="nucleotide sequence ID" value="NZ_FOBS01000001.1"/>
</dbReference>
<organism evidence="1 2">
    <name type="scientific">Syntrophus gentianae</name>
    <dbReference type="NCBI Taxonomy" id="43775"/>
    <lineage>
        <taxon>Bacteria</taxon>
        <taxon>Pseudomonadati</taxon>
        <taxon>Thermodesulfobacteriota</taxon>
        <taxon>Syntrophia</taxon>
        <taxon>Syntrophales</taxon>
        <taxon>Syntrophaceae</taxon>
        <taxon>Syntrophus</taxon>
    </lineage>
</organism>
<dbReference type="CDD" id="cd02440">
    <property type="entry name" value="AdoMet_MTases"/>
    <property type="match status" value="1"/>
</dbReference>
<name>A0A1H7UCY2_9BACT</name>
<dbReference type="SUPFAM" id="SSF53335">
    <property type="entry name" value="S-adenosyl-L-methionine-dependent methyltransferases"/>
    <property type="match status" value="1"/>
</dbReference>
<dbReference type="Gene3D" id="3.40.50.150">
    <property type="entry name" value="Vaccinia Virus protein VP39"/>
    <property type="match status" value="1"/>
</dbReference>
<dbReference type="EMBL" id="FOBS01000001">
    <property type="protein sequence ID" value="SEL94811.1"/>
    <property type="molecule type" value="Genomic_DNA"/>
</dbReference>
<protein>
    <submittedName>
        <fullName evidence="1">Methyltransferase domain-containing protein</fullName>
    </submittedName>
</protein>
<dbReference type="Pfam" id="PF13489">
    <property type="entry name" value="Methyltransf_23"/>
    <property type="match status" value="1"/>
</dbReference>
<proteinExistence type="predicted"/>
<dbReference type="STRING" id="43775.SAMN04489760_101113"/>
<reference evidence="1 2" key="1">
    <citation type="submission" date="2016-10" db="EMBL/GenBank/DDBJ databases">
        <authorList>
            <person name="de Groot N.N."/>
        </authorList>
    </citation>
    <scope>NUCLEOTIDE SEQUENCE [LARGE SCALE GENOMIC DNA]</scope>
    <source>
        <strain evidence="1 2">DSM 8423</strain>
    </source>
</reference>